<comment type="caution">
    <text evidence="3">The sequence shown here is derived from an EMBL/GenBank/DDBJ whole genome shotgun (WGS) entry which is preliminary data.</text>
</comment>
<name>A0A0T6BGF3_9SCAR</name>
<evidence type="ECO:0000313" key="4">
    <source>
        <dbReference type="Proteomes" id="UP000051574"/>
    </source>
</evidence>
<feature type="compositionally biased region" description="Polar residues" evidence="2">
    <location>
        <begin position="167"/>
        <end position="183"/>
    </location>
</feature>
<keyword evidence="1" id="KW-0175">Coiled coil</keyword>
<feature type="compositionally biased region" description="Basic and acidic residues" evidence="2">
    <location>
        <begin position="350"/>
        <end position="376"/>
    </location>
</feature>
<accession>A0A0T6BGF3</accession>
<feature type="coiled-coil region" evidence="1">
    <location>
        <begin position="18"/>
        <end position="91"/>
    </location>
</feature>
<organism evidence="3 4">
    <name type="scientific">Oryctes borbonicus</name>
    <dbReference type="NCBI Taxonomy" id="1629725"/>
    <lineage>
        <taxon>Eukaryota</taxon>
        <taxon>Metazoa</taxon>
        <taxon>Ecdysozoa</taxon>
        <taxon>Arthropoda</taxon>
        <taxon>Hexapoda</taxon>
        <taxon>Insecta</taxon>
        <taxon>Pterygota</taxon>
        <taxon>Neoptera</taxon>
        <taxon>Endopterygota</taxon>
        <taxon>Coleoptera</taxon>
        <taxon>Polyphaga</taxon>
        <taxon>Scarabaeiformia</taxon>
        <taxon>Scarabaeidae</taxon>
        <taxon>Dynastinae</taxon>
        <taxon>Oryctes</taxon>
    </lineage>
</organism>
<evidence type="ECO:0000313" key="3">
    <source>
        <dbReference type="EMBL" id="KRT86418.1"/>
    </source>
</evidence>
<feature type="compositionally biased region" description="Basic and acidic residues" evidence="2">
    <location>
        <begin position="185"/>
        <end position="196"/>
    </location>
</feature>
<feature type="compositionally biased region" description="Basic and acidic residues" evidence="2">
    <location>
        <begin position="144"/>
        <end position="166"/>
    </location>
</feature>
<feature type="region of interest" description="Disordered" evidence="2">
    <location>
        <begin position="104"/>
        <end position="237"/>
    </location>
</feature>
<dbReference type="EMBL" id="LJIG01000522">
    <property type="protein sequence ID" value="KRT86418.1"/>
    <property type="molecule type" value="Genomic_DNA"/>
</dbReference>
<keyword evidence="4" id="KW-1185">Reference proteome</keyword>
<evidence type="ECO:0000256" key="1">
    <source>
        <dbReference type="SAM" id="Coils"/>
    </source>
</evidence>
<protein>
    <submittedName>
        <fullName evidence="3">Uncharacterized protein</fullName>
    </submittedName>
</protein>
<proteinExistence type="predicted"/>
<dbReference type="OrthoDB" id="1938039at2759"/>
<sequence>MDNVNVYDDVHVDLGNEISKLEEQNKYLLNHINKLEDDVKKLCTELVNMKEIQKNLSRNISELFKTAKIEIQRKDRTIAELRQEIDDLILNKGGNFKRFKRQLHEKEADDHTKRFKSNVYDNEHKSARENSPAKLTSTSTSDSNRSEVRDATQYEDANKTIRDYKTNHFNRNSRYPLSTSNSRYQRRDTWYNENRRGRNRSRRSRSFDRSHSKDKYRSRSGDKYNNSITRPRWKESKTPECRTYNDRISKSVERRYEYSERSPFRRDRDLYYNEDNVSNLTKGNLNAAHLDIINLDDDDIEDGEITAESDALIIEDYNVEPKSLDPQQSNILTNRVDTKPITIEEYRNRRKDVEGEPRVIESKVVNDKEVDERAEKNSSNANNKELETQKEPEKTESIAVVTLDISSNINNHIKTTDCDKSIAGDINKSDAVLNNSSNNAINLNNEGSNSINLDNCNISCGDNSNLSNSSNLSITPNNSSRRPRKRRCVVIGFKEKT</sequence>
<feature type="region of interest" description="Disordered" evidence="2">
    <location>
        <begin position="350"/>
        <end position="394"/>
    </location>
</feature>
<feature type="compositionally biased region" description="Basic and acidic residues" evidence="2">
    <location>
        <begin position="205"/>
        <end position="222"/>
    </location>
</feature>
<reference evidence="3 4" key="1">
    <citation type="submission" date="2015-09" db="EMBL/GenBank/DDBJ databases">
        <title>Draft genome of the scarab beetle Oryctes borbonicus.</title>
        <authorList>
            <person name="Meyer J.M."/>
            <person name="Markov G.V."/>
            <person name="Baskaran P."/>
            <person name="Herrmann M."/>
            <person name="Sommer R.J."/>
            <person name="Roedelsperger C."/>
        </authorList>
    </citation>
    <scope>NUCLEOTIDE SEQUENCE [LARGE SCALE GENOMIC DNA]</scope>
    <source>
        <strain evidence="3">OB123</strain>
        <tissue evidence="3">Whole animal</tissue>
    </source>
</reference>
<evidence type="ECO:0000256" key="2">
    <source>
        <dbReference type="SAM" id="MobiDB-lite"/>
    </source>
</evidence>
<feature type="compositionally biased region" description="Basic and acidic residues" evidence="2">
    <location>
        <begin position="384"/>
        <end position="394"/>
    </location>
</feature>
<feature type="compositionally biased region" description="Polar residues" evidence="2">
    <location>
        <begin position="133"/>
        <end position="143"/>
    </location>
</feature>
<gene>
    <name evidence="3" type="ORF">AMK59_1137</name>
</gene>
<dbReference type="Proteomes" id="UP000051574">
    <property type="component" value="Unassembled WGS sequence"/>
</dbReference>
<dbReference type="AlphaFoldDB" id="A0A0T6BGF3"/>